<gene>
    <name evidence="1" type="ORF">G4177_11035</name>
</gene>
<dbReference type="Proteomes" id="UP001516472">
    <property type="component" value="Unassembled WGS sequence"/>
</dbReference>
<sequence>MAGRKHRTRGDAMYRMEAWIQGDGAMWALGSNGGPEVRTVEGAGEEEAQGEPFDFEESDLELVASY</sequence>
<name>A0ABR9PL98_9BACT</name>
<evidence type="ECO:0000313" key="1">
    <source>
        <dbReference type="EMBL" id="MBE4748696.1"/>
    </source>
</evidence>
<keyword evidence="2" id="KW-1185">Reference proteome</keyword>
<reference evidence="1 2" key="1">
    <citation type="submission" date="2020-02" db="EMBL/GenBank/DDBJ databases">
        <authorList>
            <person name="Babadi Z.K."/>
            <person name="Risdian C."/>
            <person name="Ebrahimipour G.H."/>
            <person name="Wink J."/>
        </authorList>
    </citation>
    <scope>NUCLEOTIDE SEQUENCE [LARGE SCALE GENOMIC DNA]</scope>
    <source>
        <strain evidence="1 2">ZKHCc1 1396</strain>
    </source>
</reference>
<dbReference type="EMBL" id="JAAIYO010000002">
    <property type="protein sequence ID" value="MBE4748696.1"/>
    <property type="molecule type" value="Genomic_DNA"/>
</dbReference>
<comment type="caution">
    <text evidence="1">The sequence shown here is derived from an EMBL/GenBank/DDBJ whole genome shotgun (WGS) entry which is preliminary data.</text>
</comment>
<evidence type="ECO:0000313" key="2">
    <source>
        <dbReference type="Proteomes" id="UP001516472"/>
    </source>
</evidence>
<accession>A0ABR9PL98</accession>
<proteinExistence type="predicted"/>
<dbReference type="RefSeq" id="WP_193348068.1">
    <property type="nucleotide sequence ID" value="NZ_CBCSIP010000017.1"/>
</dbReference>
<protein>
    <submittedName>
        <fullName evidence="1">Uncharacterized protein</fullName>
    </submittedName>
</protein>
<organism evidence="1 2">
    <name type="scientific">Corallococcus soli</name>
    <dbReference type="NCBI Taxonomy" id="2710757"/>
    <lineage>
        <taxon>Bacteria</taxon>
        <taxon>Pseudomonadati</taxon>
        <taxon>Myxococcota</taxon>
        <taxon>Myxococcia</taxon>
        <taxon>Myxococcales</taxon>
        <taxon>Cystobacterineae</taxon>
        <taxon>Myxococcaceae</taxon>
        <taxon>Corallococcus</taxon>
    </lineage>
</organism>